<dbReference type="AlphaFoldDB" id="A0A0F9SR22"/>
<sequence>MKTKEEMCSVCGEETLHDVGIKQAHNGDKHYIRRSTSRCRKCGTKEINNKANGRRIITGKNEMK</sequence>
<name>A0A0F9SR22_9ZZZZ</name>
<comment type="caution">
    <text evidence="1">The sequence shown here is derived from an EMBL/GenBank/DDBJ whole genome shotgun (WGS) entry which is preliminary data.</text>
</comment>
<proteinExistence type="predicted"/>
<reference evidence="1" key="1">
    <citation type="journal article" date="2015" name="Nature">
        <title>Complex archaea that bridge the gap between prokaryotes and eukaryotes.</title>
        <authorList>
            <person name="Spang A."/>
            <person name="Saw J.H."/>
            <person name="Jorgensen S.L."/>
            <person name="Zaremba-Niedzwiedzka K."/>
            <person name="Martijn J."/>
            <person name="Lind A.E."/>
            <person name="van Eijk R."/>
            <person name="Schleper C."/>
            <person name="Guy L."/>
            <person name="Ettema T.J."/>
        </authorList>
    </citation>
    <scope>NUCLEOTIDE SEQUENCE</scope>
</reference>
<dbReference type="EMBL" id="LAZR01000428">
    <property type="protein sequence ID" value="KKN69309.1"/>
    <property type="molecule type" value="Genomic_DNA"/>
</dbReference>
<evidence type="ECO:0000313" key="1">
    <source>
        <dbReference type="EMBL" id="KKN69309.1"/>
    </source>
</evidence>
<organism evidence="1">
    <name type="scientific">marine sediment metagenome</name>
    <dbReference type="NCBI Taxonomy" id="412755"/>
    <lineage>
        <taxon>unclassified sequences</taxon>
        <taxon>metagenomes</taxon>
        <taxon>ecological metagenomes</taxon>
    </lineage>
</organism>
<accession>A0A0F9SR22</accession>
<gene>
    <name evidence="1" type="ORF">LCGC14_0441620</name>
</gene>
<protein>
    <submittedName>
        <fullName evidence="1">Uncharacterized protein</fullName>
    </submittedName>
</protein>